<dbReference type="Gene3D" id="3.50.30.50">
    <property type="entry name" value="Putative cyclase"/>
    <property type="match status" value="1"/>
</dbReference>
<evidence type="ECO:0000256" key="1">
    <source>
        <dbReference type="ARBA" id="ARBA00007865"/>
    </source>
</evidence>
<dbReference type="Pfam" id="PF04199">
    <property type="entry name" value="Cyclase"/>
    <property type="match status" value="1"/>
</dbReference>
<protein>
    <recommendedName>
        <fullName evidence="4">Cyclase</fullName>
    </recommendedName>
</protein>
<organism evidence="2 3">
    <name type="scientific">Phyllosticta citriasiana</name>
    <dbReference type="NCBI Taxonomy" id="595635"/>
    <lineage>
        <taxon>Eukaryota</taxon>
        <taxon>Fungi</taxon>
        <taxon>Dikarya</taxon>
        <taxon>Ascomycota</taxon>
        <taxon>Pezizomycotina</taxon>
        <taxon>Dothideomycetes</taxon>
        <taxon>Dothideomycetes incertae sedis</taxon>
        <taxon>Botryosphaeriales</taxon>
        <taxon>Phyllostictaceae</taxon>
        <taxon>Phyllosticta</taxon>
    </lineage>
</organism>
<sequence length="365" mass="40820">MSDYTGAATRRLSQIGNLLRPSKKAMALPWDPNSTEFPTRNELPKIDGAPEGAAWVWGKDDFVGRLNLLTPSRVLAASKEIKTGEIVPVNLPLNVPEVPAFEREPFQHEIKTLVENAAYDDKYSLNTQSGTQWDGFRHFAHLPTGSFYNNTKGDDIVGPNANLKCSIHYLAEQGIAGRGVLIDYYSYAKKKGIEYDPYDHYEISYEELEACGKDQGLDIRPAAKGGDIKIGDIVFIRTGFVDAYHHRPRDERNALARRHADLTAPSGQQWAGLKQETAMLDWLHDCYFAAVAGDAPSFEAWPTQYGWYLHEHILALWGMPLGEMLDLEGLVQKCRERKRWSFFFSSAPANCPGGISSHVNGNAIF</sequence>
<dbReference type="EMBL" id="JBBPHU010000008">
    <property type="protein sequence ID" value="KAK7514838.1"/>
    <property type="molecule type" value="Genomic_DNA"/>
</dbReference>
<name>A0ABR1KJ78_9PEZI</name>
<evidence type="ECO:0000313" key="2">
    <source>
        <dbReference type="EMBL" id="KAK7514838.1"/>
    </source>
</evidence>
<dbReference type="PANTHER" id="PTHR34861:SF10">
    <property type="entry name" value="CYCLASE"/>
    <property type="match status" value="1"/>
</dbReference>
<evidence type="ECO:0008006" key="4">
    <source>
        <dbReference type="Google" id="ProtNLM"/>
    </source>
</evidence>
<comment type="similarity">
    <text evidence="1">Belongs to the Cyclase 1 superfamily.</text>
</comment>
<dbReference type="Proteomes" id="UP001363622">
    <property type="component" value="Unassembled WGS sequence"/>
</dbReference>
<reference evidence="2 3" key="1">
    <citation type="submission" date="2024-04" db="EMBL/GenBank/DDBJ databases">
        <title>Phyllosticta paracitricarpa is synonymous to the EU quarantine fungus P. citricarpa based on phylogenomic analyses.</title>
        <authorList>
            <consortium name="Lawrence Berkeley National Laboratory"/>
            <person name="Van Ingen-Buijs V.A."/>
            <person name="Van Westerhoven A.C."/>
            <person name="Haridas S."/>
            <person name="Skiadas P."/>
            <person name="Martin F."/>
            <person name="Groenewald J.Z."/>
            <person name="Crous P.W."/>
            <person name="Seidl M.F."/>
        </authorList>
    </citation>
    <scope>NUCLEOTIDE SEQUENCE [LARGE SCALE GENOMIC DNA]</scope>
    <source>
        <strain evidence="2 3">CBS 123371</strain>
    </source>
</reference>
<dbReference type="InterPro" id="IPR007325">
    <property type="entry name" value="KFase/CYL"/>
</dbReference>
<evidence type="ECO:0000313" key="3">
    <source>
        <dbReference type="Proteomes" id="UP001363622"/>
    </source>
</evidence>
<proteinExistence type="inferred from homology"/>
<dbReference type="SUPFAM" id="SSF102198">
    <property type="entry name" value="Putative cyclase"/>
    <property type="match status" value="1"/>
</dbReference>
<dbReference type="PANTHER" id="PTHR34861">
    <property type="match status" value="1"/>
</dbReference>
<gene>
    <name evidence="2" type="ORF">IWZ03DRAFT_443494</name>
</gene>
<keyword evidence="3" id="KW-1185">Reference proteome</keyword>
<comment type="caution">
    <text evidence="2">The sequence shown here is derived from an EMBL/GenBank/DDBJ whole genome shotgun (WGS) entry which is preliminary data.</text>
</comment>
<accession>A0ABR1KJ78</accession>
<dbReference type="InterPro" id="IPR037175">
    <property type="entry name" value="KFase_sf"/>
</dbReference>